<dbReference type="Proteomes" id="UP001066276">
    <property type="component" value="Chromosome 2_2"/>
</dbReference>
<sequence length="151" mass="16313">MHNLLFSYPEKAVDSWEDIRRAGNAELQLNFDLSVFAIYVNPNNALLLPLAQSIWRSARTFLFALRRLGPKKQPVASLGEAWRLSPHRAAPPGCSGRGGTGRSRVAPLLREERGSARQSGCSRGAARGVAWAAGRAFPLAPLALRGPGIEG</sequence>
<evidence type="ECO:0000313" key="2">
    <source>
        <dbReference type="Proteomes" id="UP001066276"/>
    </source>
</evidence>
<protein>
    <submittedName>
        <fullName evidence="1">Uncharacterized protein</fullName>
    </submittedName>
</protein>
<dbReference type="AlphaFoldDB" id="A0AAV7UPY4"/>
<dbReference type="EMBL" id="JANPWB010000004">
    <property type="protein sequence ID" value="KAJ1190918.1"/>
    <property type="molecule type" value="Genomic_DNA"/>
</dbReference>
<evidence type="ECO:0000313" key="1">
    <source>
        <dbReference type="EMBL" id="KAJ1190918.1"/>
    </source>
</evidence>
<gene>
    <name evidence="1" type="ORF">NDU88_000237</name>
</gene>
<keyword evidence="2" id="KW-1185">Reference proteome</keyword>
<proteinExistence type="predicted"/>
<name>A0AAV7UPY4_PLEWA</name>
<comment type="caution">
    <text evidence="1">The sequence shown here is derived from an EMBL/GenBank/DDBJ whole genome shotgun (WGS) entry which is preliminary data.</text>
</comment>
<organism evidence="1 2">
    <name type="scientific">Pleurodeles waltl</name>
    <name type="common">Iberian ribbed newt</name>
    <dbReference type="NCBI Taxonomy" id="8319"/>
    <lineage>
        <taxon>Eukaryota</taxon>
        <taxon>Metazoa</taxon>
        <taxon>Chordata</taxon>
        <taxon>Craniata</taxon>
        <taxon>Vertebrata</taxon>
        <taxon>Euteleostomi</taxon>
        <taxon>Amphibia</taxon>
        <taxon>Batrachia</taxon>
        <taxon>Caudata</taxon>
        <taxon>Salamandroidea</taxon>
        <taxon>Salamandridae</taxon>
        <taxon>Pleurodelinae</taxon>
        <taxon>Pleurodeles</taxon>
    </lineage>
</organism>
<reference evidence="1" key="1">
    <citation type="journal article" date="2022" name="bioRxiv">
        <title>Sequencing and chromosome-scale assembly of the giantPleurodeles waltlgenome.</title>
        <authorList>
            <person name="Brown T."/>
            <person name="Elewa A."/>
            <person name="Iarovenko S."/>
            <person name="Subramanian E."/>
            <person name="Araus A.J."/>
            <person name="Petzold A."/>
            <person name="Susuki M."/>
            <person name="Suzuki K.-i.T."/>
            <person name="Hayashi T."/>
            <person name="Toyoda A."/>
            <person name="Oliveira C."/>
            <person name="Osipova E."/>
            <person name="Leigh N.D."/>
            <person name="Simon A."/>
            <person name="Yun M.H."/>
        </authorList>
    </citation>
    <scope>NUCLEOTIDE SEQUENCE</scope>
    <source>
        <strain evidence="1">20211129_DDA</strain>
        <tissue evidence="1">Liver</tissue>
    </source>
</reference>
<accession>A0AAV7UPY4</accession>